<evidence type="ECO:0000259" key="4">
    <source>
        <dbReference type="PROSITE" id="PS51085"/>
    </source>
</evidence>
<dbReference type="SUPFAM" id="SSF54292">
    <property type="entry name" value="2Fe-2S ferredoxin-like"/>
    <property type="match status" value="1"/>
</dbReference>
<keyword evidence="2" id="KW-0274">FAD</keyword>
<dbReference type="AlphaFoldDB" id="A0A4U9TSE0"/>
<protein>
    <submittedName>
        <fullName evidence="5">Na(+)-translocating NADH-quinone reductase subunit F</fullName>
        <ecNumber evidence="5">1.6.5.-</ecNumber>
    </submittedName>
</protein>
<evidence type="ECO:0000256" key="2">
    <source>
        <dbReference type="ARBA" id="ARBA00022827"/>
    </source>
</evidence>
<dbReference type="InterPro" id="IPR012675">
    <property type="entry name" value="Beta-grasp_dom_sf"/>
</dbReference>
<dbReference type="EMBL" id="CABEEZ010000031">
    <property type="protein sequence ID" value="VTR23286.1"/>
    <property type="molecule type" value="Genomic_DNA"/>
</dbReference>
<feature type="transmembrane region" description="Helical" evidence="3">
    <location>
        <begin position="6"/>
        <end position="24"/>
    </location>
</feature>
<reference evidence="5" key="1">
    <citation type="submission" date="2019-05" db="EMBL/GenBank/DDBJ databases">
        <authorList>
            <consortium name="Pathogen Informatics"/>
        </authorList>
    </citation>
    <scope>NUCLEOTIDE SEQUENCE [LARGE SCALE GENOMIC DNA]</scope>
    <source>
        <strain evidence="5">NCTC12965</strain>
    </source>
</reference>
<keyword evidence="3" id="KW-0472">Membrane</keyword>
<sequence length="80" mass="8342">MEIILGVVMFTCIVMVLALLILFAKSKLVNTGDIAVEVNGDQDKSFTAPAGDKLLNMLSSQGIFVSSACGGGGSCGQCRW</sequence>
<dbReference type="GO" id="GO:0051536">
    <property type="term" value="F:iron-sulfur cluster binding"/>
    <property type="evidence" value="ECO:0007669"/>
    <property type="project" value="InterPro"/>
</dbReference>
<keyword evidence="3" id="KW-1133">Transmembrane helix</keyword>
<dbReference type="Pfam" id="PF00111">
    <property type="entry name" value="Fer2"/>
    <property type="match status" value="1"/>
</dbReference>
<evidence type="ECO:0000256" key="3">
    <source>
        <dbReference type="SAM" id="Phobius"/>
    </source>
</evidence>
<keyword evidence="1" id="KW-0285">Flavoprotein</keyword>
<dbReference type="PANTHER" id="PTHR43644">
    <property type="entry name" value="NA(+)-TRANSLOCATING NADH-QUINONE REDUCTASE SUBUNIT"/>
    <property type="match status" value="1"/>
</dbReference>
<dbReference type="EC" id="1.6.5.-" evidence="5"/>
<dbReference type="PANTHER" id="PTHR43644:SF1">
    <property type="entry name" value="NAD(P)H-FLAVIN REDUCTASE"/>
    <property type="match status" value="1"/>
</dbReference>
<dbReference type="InterPro" id="IPR036010">
    <property type="entry name" value="2Fe-2S_ferredoxin-like_sf"/>
</dbReference>
<evidence type="ECO:0000313" key="5">
    <source>
        <dbReference type="EMBL" id="VTR23286.1"/>
    </source>
</evidence>
<gene>
    <name evidence="5" type="primary">nqrF_2</name>
    <name evidence="5" type="ORF">NCTC12965_01739</name>
</gene>
<name>A0A4U9TSE0_SERFO</name>
<organism evidence="5">
    <name type="scientific">Serratia fonticola</name>
    <dbReference type="NCBI Taxonomy" id="47917"/>
    <lineage>
        <taxon>Bacteria</taxon>
        <taxon>Pseudomonadati</taxon>
        <taxon>Pseudomonadota</taxon>
        <taxon>Gammaproteobacteria</taxon>
        <taxon>Enterobacterales</taxon>
        <taxon>Yersiniaceae</taxon>
        <taxon>Serratia</taxon>
    </lineage>
</organism>
<proteinExistence type="predicted"/>
<dbReference type="PROSITE" id="PS51085">
    <property type="entry name" value="2FE2S_FER_2"/>
    <property type="match status" value="1"/>
</dbReference>
<evidence type="ECO:0000256" key="1">
    <source>
        <dbReference type="ARBA" id="ARBA00022630"/>
    </source>
</evidence>
<keyword evidence="3" id="KW-0812">Transmembrane</keyword>
<feature type="domain" description="2Fe-2S ferredoxin-type" evidence="4">
    <location>
        <begin position="32"/>
        <end position="80"/>
    </location>
</feature>
<accession>A0A4U9TSE0</accession>
<dbReference type="InterPro" id="IPR001041">
    <property type="entry name" value="2Fe-2S_ferredoxin-type"/>
</dbReference>
<dbReference type="GO" id="GO:0016491">
    <property type="term" value="F:oxidoreductase activity"/>
    <property type="evidence" value="ECO:0007669"/>
    <property type="project" value="UniProtKB-KW"/>
</dbReference>
<keyword evidence="5" id="KW-0560">Oxidoreductase</keyword>
<dbReference type="Gene3D" id="3.10.20.30">
    <property type="match status" value="1"/>
</dbReference>